<dbReference type="GO" id="GO:1990334">
    <property type="term" value="C:Bfa1-Bub2 complex"/>
    <property type="evidence" value="ECO:0007669"/>
    <property type="project" value="InterPro"/>
</dbReference>
<feature type="region of interest" description="Disordered" evidence="1">
    <location>
        <begin position="147"/>
        <end position="169"/>
    </location>
</feature>
<dbReference type="GO" id="GO:0005096">
    <property type="term" value="F:GTPase activator activity"/>
    <property type="evidence" value="ECO:0007669"/>
    <property type="project" value="InterPro"/>
</dbReference>
<name>A0A139HW74_9PEZI</name>
<keyword evidence="3" id="KW-1185">Reference proteome</keyword>
<feature type="compositionally biased region" description="Polar residues" evidence="1">
    <location>
        <begin position="148"/>
        <end position="169"/>
    </location>
</feature>
<reference evidence="2 3" key="1">
    <citation type="submission" date="2015-07" db="EMBL/GenBank/DDBJ databases">
        <title>Comparative genomics of the Sigatoka disease complex on banana suggests a link between parallel evolutionary changes in Pseudocercospora fijiensis and Pseudocercospora eumusae and increased virulence on the banana host.</title>
        <authorList>
            <person name="Chang T.-C."/>
            <person name="Salvucci A."/>
            <person name="Crous P.W."/>
            <person name="Stergiopoulos I."/>
        </authorList>
    </citation>
    <scope>NUCLEOTIDE SEQUENCE [LARGE SCALE GENOMIC DNA]</scope>
    <source>
        <strain evidence="2 3">CBS 114824</strain>
    </source>
</reference>
<feature type="region of interest" description="Disordered" evidence="1">
    <location>
        <begin position="515"/>
        <end position="541"/>
    </location>
</feature>
<dbReference type="AlphaFoldDB" id="A0A139HW74"/>
<feature type="region of interest" description="Disordered" evidence="1">
    <location>
        <begin position="385"/>
        <end position="503"/>
    </location>
</feature>
<feature type="compositionally biased region" description="Polar residues" evidence="1">
    <location>
        <begin position="260"/>
        <end position="281"/>
    </location>
</feature>
<feature type="compositionally biased region" description="Polar residues" evidence="1">
    <location>
        <begin position="204"/>
        <end position="216"/>
    </location>
</feature>
<evidence type="ECO:0000256" key="1">
    <source>
        <dbReference type="SAM" id="MobiDB-lite"/>
    </source>
</evidence>
<feature type="compositionally biased region" description="Low complexity" evidence="1">
    <location>
        <begin position="29"/>
        <end position="41"/>
    </location>
</feature>
<dbReference type="GO" id="GO:0031578">
    <property type="term" value="P:mitotic spindle orientation checkpoint signaling"/>
    <property type="evidence" value="ECO:0007669"/>
    <property type="project" value="TreeGrafter"/>
</dbReference>
<evidence type="ECO:0000313" key="2">
    <source>
        <dbReference type="EMBL" id="KXT06721.1"/>
    </source>
</evidence>
<sequence length="817" mass="90109">MECWDDDADLQGDFTACANASTGTGTGPLSMSSRLSTRSESVAGDEDWNVVIQPNDEHSSKQAILSAKQAGIPLPQNVPTSALLGGTIKRLGKKQSKQKIDDWDNDLEMLDKPLQLKPRTEDPGVLSGEDFDDFDDLEGSLGIRFAGKNSTRNRSGSASVMSPSLGSATADSEIDDFGGLELPEGPMDFEAILKKRRAADADLTDSQPNSQPNSAVVDQKPTMNLHKKSKLFSDDHDNFLDDLDFGESDVINVRKRTTNRNVQVKSTKPLPSSSRPATTLNFHDKPTDKPIYNRSHIPRPVSGTRHTSRLDPVFESGASHAARERRGPTTTSSQLLRSKRSAPALRNQHSHGTLSSKPSVPFLPAGVSNYQSPHVTAHRAMPYHLRRDSDPNRPGAQSPPPRPSSRLSNQVAPDTPSRVPRSRENIAPPSLAREARSKQTIKQPNRRRHYGDGSELEIFDDLPTSVTKESKFIKQPVGRGPPKQSTLRRTQSRSDFVDPSKRNSAISTVTAIPDRIMTPAPPRTPASPTKGFYDNAPSATPSYLRDTAASRIARETRLANQPRPRSEGPLQPLTTNWKAQVAARSPFNSPSAQRQKSKRPGLIAGIGSHVVKSEKGMIYNPQTLRWEGNENTLREFDIPPLETPTPLLRPRSSYIERERTHQRSNTSPSRPALIAHVPTGSGYNIQVQNGMVFDPQQMKWLKVKAGRDVSGQMSPSVTDVEDEEDAFAGIDDLKDENTPTLGTNALGGAQDLLQPPGADFHEEFDVGDRFKQLQENEEQVWRRICGAWFVNNQERPDDGRWRRAIRDIVPAEGMDGF</sequence>
<dbReference type="InterPro" id="IPR034586">
    <property type="entry name" value="Bfa1/Byr4"/>
</dbReference>
<feature type="region of interest" description="Disordered" evidence="1">
    <location>
        <begin position="19"/>
        <end position="42"/>
    </location>
</feature>
<dbReference type="EMBL" id="LFZN01000005">
    <property type="protein sequence ID" value="KXT06721.1"/>
    <property type="molecule type" value="Genomic_DNA"/>
</dbReference>
<dbReference type="GO" id="GO:0044732">
    <property type="term" value="C:mitotic spindle pole body"/>
    <property type="evidence" value="ECO:0007669"/>
    <property type="project" value="TreeGrafter"/>
</dbReference>
<dbReference type="PANTHER" id="PTHR35140">
    <property type="entry name" value="MITOTIC CHECK POINT PROTEIN BFA1"/>
    <property type="match status" value="1"/>
</dbReference>
<feature type="region of interest" description="Disordered" evidence="1">
    <location>
        <begin position="260"/>
        <end position="360"/>
    </location>
</feature>
<dbReference type="OrthoDB" id="19159at2759"/>
<feature type="region of interest" description="Disordered" evidence="1">
    <location>
        <begin position="199"/>
        <end position="222"/>
    </location>
</feature>
<dbReference type="STRING" id="321146.A0A139HW74"/>
<accession>A0A139HW74</accession>
<protein>
    <recommendedName>
        <fullName evidence="4">Cytokinesis regulator</fullName>
    </recommendedName>
</protein>
<dbReference type="PANTHER" id="PTHR35140:SF1">
    <property type="entry name" value="MITOTIC CHECK POINT PROTEIN BFA1"/>
    <property type="match status" value="1"/>
</dbReference>
<comment type="caution">
    <text evidence="2">The sequence shown here is derived from an EMBL/GenBank/DDBJ whole genome shotgun (WGS) entry which is preliminary data.</text>
</comment>
<evidence type="ECO:0008006" key="4">
    <source>
        <dbReference type="Google" id="ProtNLM"/>
    </source>
</evidence>
<dbReference type="Proteomes" id="UP000070133">
    <property type="component" value="Unassembled WGS sequence"/>
</dbReference>
<proteinExistence type="predicted"/>
<feature type="region of interest" description="Disordered" evidence="1">
    <location>
        <begin position="555"/>
        <end position="574"/>
    </location>
</feature>
<gene>
    <name evidence="2" type="ORF">AC578_8603</name>
</gene>
<organism evidence="2 3">
    <name type="scientific">Pseudocercospora eumusae</name>
    <dbReference type="NCBI Taxonomy" id="321146"/>
    <lineage>
        <taxon>Eukaryota</taxon>
        <taxon>Fungi</taxon>
        <taxon>Dikarya</taxon>
        <taxon>Ascomycota</taxon>
        <taxon>Pezizomycotina</taxon>
        <taxon>Dothideomycetes</taxon>
        <taxon>Dothideomycetidae</taxon>
        <taxon>Mycosphaerellales</taxon>
        <taxon>Mycosphaerellaceae</taxon>
        <taxon>Pseudocercospora</taxon>
    </lineage>
</organism>
<evidence type="ECO:0000313" key="3">
    <source>
        <dbReference type="Proteomes" id="UP000070133"/>
    </source>
</evidence>